<evidence type="ECO:0000256" key="6">
    <source>
        <dbReference type="ARBA" id="ARBA00022840"/>
    </source>
</evidence>
<evidence type="ECO:0000259" key="10">
    <source>
        <dbReference type="PROSITE" id="PS50893"/>
    </source>
</evidence>
<dbReference type="InterPro" id="IPR003439">
    <property type="entry name" value="ABC_transporter-like_ATP-bd"/>
</dbReference>
<dbReference type="RefSeq" id="WP_005949877.1">
    <property type="nucleotide sequence ID" value="NZ_CP028103.1"/>
</dbReference>
<feature type="domain" description="ABC transporter" evidence="10">
    <location>
        <begin position="4"/>
        <end position="240"/>
    </location>
</feature>
<dbReference type="InterPro" id="IPR051535">
    <property type="entry name" value="Siderophore_ABC-ATPase"/>
</dbReference>
<dbReference type="InterPro" id="IPR017871">
    <property type="entry name" value="ABC_transporter-like_CS"/>
</dbReference>
<organism evidence="11 12">
    <name type="scientific">Fusobacterium varium ATCC 27725</name>
    <dbReference type="NCBI Taxonomy" id="469618"/>
    <lineage>
        <taxon>Bacteria</taxon>
        <taxon>Fusobacteriati</taxon>
        <taxon>Fusobacteriota</taxon>
        <taxon>Fusobacteriia</taxon>
        <taxon>Fusobacteriales</taxon>
        <taxon>Fusobacteriaceae</taxon>
        <taxon>Fusobacterium</taxon>
    </lineage>
</organism>
<evidence type="ECO:0000256" key="7">
    <source>
        <dbReference type="ARBA" id="ARBA00023004"/>
    </source>
</evidence>
<dbReference type="PROSITE" id="PS50893">
    <property type="entry name" value="ABC_TRANSPORTER_2"/>
    <property type="match status" value="1"/>
</dbReference>
<evidence type="ECO:0000256" key="1">
    <source>
        <dbReference type="ARBA" id="ARBA00004202"/>
    </source>
</evidence>
<keyword evidence="4" id="KW-0410">Iron transport</keyword>
<dbReference type="Proteomes" id="UP000241238">
    <property type="component" value="Chromosome"/>
</dbReference>
<dbReference type="PANTHER" id="PTHR42771">
    <property type="entry name" value="IRON(3+)-HYDROXAMATE IMPORT ATP-BINDING PROTEIN FHUC"/>
    <property type="match status" value="1"/>
</dbReference>
<keyword evidence="6 11" id="KW-0067">ATP-binding</keyword>
<keyword evidence="5" id="KW-0547">Nucleotide-binding</keyword>
<reference evidence="12" key="1">
    <citation type="journal article" date="2018" name="MSphere">
        <title>Fusobacterium Genomics Using MinION and Illumina Sequencing Enables Genome Completion and Correction.</title>
        <authorList>
            <person name="Todd S.M."/>
            <person name="Settlage R.E."/>
            <person name="Lahmers K.K."/>
            <person name="Slade D.J."/>
        </authorList>
    </citation>
    <scope>NUCLEOTIDE SEQUENCE [LARGE SCALE GENOMIC DNA]</scope>
    <source>
        <strain evidence="12">ATCC 27725</strain>
    </source>
</reference>
<keyword evidence="3" id="KW-1003">Cell membrane</keyword>
<keyword evidence="9" id="KW-0472">Membrane</keyword>
<evidence type="ECO:0000256" key="9">
    <source>
        <dbReference type="ARBA" id="ARBA00023136"/>
    </source>
</evidence>
<dbReference type="PANTHER" id="PTHR42771:SF4">
    <property type="entry name" value="IRON(3+)-HYDROXAMATE IMPORT ATP-BINDING PROTEIN FHUC"/>
    <property type="match status" value="1"/>
</dbReference>
<gene>
    <name evidence="11" type="ORF">C4N18_06625</name>
</gene>
<dbReference type="Gene3D" id="3.40.50.300">
    <property type="entry name" value="P-loop containing nucleotide triphosphate hydrolases"/>
    <property type="match status" value="1"/>
</dbReference>
<protein>
    <submittedName>
        <fullName evidence="11">ABC transporter ATP-binding protein</fullName>
    </submittedName>
</protein>
<dbReference type="InterPro" id="IPR003593">
    <property type="entry name" value="AAA+_ATPase"/>
</dbReference>
<dbReference type="CDD" id="cd03214">
    <property type="entry name" value="ABC_Iron-Siderophores_B12_Hemin"/>
    <property type="match status" value="1"/>
</dbReference>
<dbReference type="GO" id="GO:0005524">
    <property type="term" value="F:ATP binding"/>
    <property type="evidence" value="ECO:0007669"/>
    <property type="project" value="UniProtKB-KW"/>
</dbReference>
<evidence type="ECO:0000256" key="3">
    <source>
        <dbReference type="ARBA" id="ARBA00022475"/>
    </source>
</evidence>
<dbReference type="InterPro" id="IPR027417">
    <property type="entry name" value="P-loop_NTPase"/>
</dbReference>
<keyword evidence="8" id="KW-0406">Ion transport</keyword>
<comment type="subcellular location">
    <subcellularLocation>
        <location evidence="1">Cell membrane</location>
        <topology evidence="1">Peripheral membrane protein</topology>
    </subcellularLocation>
</comment>
<keyword evidence="2" id="KW-0813">Transport</keyword>
<evidence type="ECO:0000313" key="12">
    <source>
        <dbReference type="Proteomes" id="UP000241238"/>
    </source>
</evidence>
<evidence type="ECO:0000256" key="8">
    <source>
        <dbReference type="ARBA" id="ARBA00023065"/>
    </source>
</evidence>
<dbReference type="SUPFAM" id="SSF52540">
    <property type="entry name" value="P-loop containing nucleoside triphosphate hydrolases"/>
    <property type="match status" value="1"/>
</dbReference>
<proteinExistence type="predicted"/>
<name>A0ABM6U3K1_FUSVA</name>
<keyword evidence="7" id="KW-0408">Iron</keyword>
<keyword evidence="12" id="KW-1185">Reference proteome</keyword>
<evidence type="ECO:0000313" key="11">
    <source>
        <dbReference type="EMBL" id="AVQ30900.1"/>
    </source>
</evidence>
<evidence type="ECO:0000256" key="4">
    <source>
        <dbReference type="ARBA" id="ARBA00022496"/>
    </source>
</evidence>
<dbReference type="Pfam" id="PF00005">
    <property type="entry name" value="ABC_tran"/>
    <property type="match status" value="1"/>
</dbReference>
<evidence type="ECO:0000256" key="5">
    <source>
        <dbReference type="ARBA" id="ARBA00022741"/>
    </source>
</evidence>
<sequence length="265" mass="30068">MNVLSSKKLNLAYGNKIILKDFDIEIKKGEIISLIGPNGSGKSTFLAGIAKLIKADNECLFVSGKDINVFSFKEMSKTIAFVHQGNPTIEDMKVEELVECGRAPYKSWYNLFNQEDEDIVMWALKETKMYSFKDRKLSTLSGGERQKVWIATALAQKTDFLILDEPTTYLDICHQLEILELIKYLNKKLGITVLMVLHDINQASQYSDKILVLKNGEKQCFGSPSKVLNETLIQDVYGVVTEKEVKRGYPFFKILGLYTKNTDNI</sequence>
<evidence type="ECO:0000256" key="2">
    <source>
        <dbReference type="ARBA" id="ARBA00022448"/>
    </source>
</evidence>
<dbReference type="GeneID" id="77467663"/>
<dbReference type="PROSITE" id="PS00211">
    <property type="entry name" value="ABC_TRANSPORTER_1"/>
    <property type="match status" value="1"/>
</dbReference>
<dbReference type="SMART" id="SM00382">
    <property type="entry name" value="AAA"/>
    <property type="match status" value="1"/>
</dbReference>
<accession>A0ABM6U3K1</accession>
<dbReference type="EMBL" id="CP028103">
    <property type="protein sequence ID" value="AVQ30900.1"/>
    <property type="molecule type" value="Genomic_DNA"/>
</dbReference>